<organism evidence="2 3">
    <name type="scientific">Ophiocordyceps polyrhachis-furcata BCC 54312</name>
    <dbReference type="NCBI Taxonomy" id="1330021"/>
    <lineage>
        <taxon>Eukaryota</taxon>
        <taxon>Fungi</taxon>
        <taxon>Dikarya</taxon>
        <taxon>Ascomycota</taxon>
        <taxon>Pezizomycotina</taxon>
        <taxon>Sordariomycetes</taxon>
        <taxon>Hypocreomycetidae</taxon>
        <taxon>Hypocreales</taxon>
        <taxon>Ophiocordycipitaceae</taxon>
        <taxon>Ophiocordyceps</taxon>
    </lineage>
</organism>
<evidence type="ECO:0000313" key="2">
    <source>
        <dbReference type="EMBL" id="RCI14902.1"/>
    </source>
</evidence>
<reference evidence="2 3" key="1">
    <citation type="journal article" date="2015" name="BMC Genomics">
        <title>Insights from the genome of Ophiocordyceps polyrhachis-furcata to pathogenicity and host specificity in insect fungi.</title>
        <authorList>
            <person name="Wichadakul D."/>
            <person name="Kobmoo N."/>
            <person name="Ingsriswang S."/>
            <person name="Tangphatsornruang S."/>
            <person name="Chantasingh D."/>
            <person name="Luangsa-ard J.J."/>
            <person name="Eurwilaichitr L."/>
        </authorList>
    </citation>
    <scope>NUCLEOTIDE SEQUENCE [LARGE SCALE GENOMIC DNA]</scope>
    <source>
        <strain evidence="2 3">BCC 54312</strain>
    </source>
</reference>
<dbReference type="OrthoDB" id="5409271at2759"/>
<keyword evidence="3" id="KW-1185">Reference proteome</keyword>
<feature type="region of interest" description="Disordered" evidence="1">
    <location>
        <begin position="170"/>
        <end position="203"/>
    </location>
</feature>
<evidence type="ECO:0000313" key="3">
    <source>
        <dbReference type="Proteomes" id="UP000253664"/>
    </source>
</evidence>
<accession>A0A367LKW8</accession>
<comment type="caution">
    <text evidence="2">The sequence shown here is derived from an EMBL/GenBank/DDBJ whole genome shotgun (WGS) entry which is preliminary data.</text>
</comment>
<feature type="region of interest" description="Disordered" evidence="1">
    <location>
        <begin position="1"/>
        <end position="44"/>
    </location>
</feature>
<evidence type="ECO:0000256" key="1">
    <source>
        <dbReference type="SAM" id="MobiDB-lite"/>
    </source>
</evidence>
<dbReference type="Proteomes" id="UP000253664">
    <property type="component" value="Unassembled WGS sequence"/>
</dbReference>
<proteinExistence type="predicted"/>
<gene>
    <name evidence="2" type="ORF">L249_6744</name>
</gene>
<name>A0A367LKW8_9HYPO</name>
<feature type="compositionally biased region" description="Low complexity" evidence="1">
    <location>
        <begin position="18"/>
        <end position="37"/>
    </location>
</feature>
<sequence>MAAAMRPNALPSRLLIKTNNNTNTTLDNNNNNNNNTDPRSFSPPPAYNRIIGSNVDLSRAVQLTTRVETSEDSDSDLESLSSITVHINTSVTVSGDNNTVCLTDTLDASAKANASALVKAMQDASPGQCGIPMIDEEGRPRPLNIHVDAGLTIAGAGNIIGDEASVVNISRRRRQEDSSDDDDDDDDQGVQARSPAKRLCCGQ</sequence>
<dbReference type="EMBL" id="LKCN02000003">
    <property type="protein sequence ID" value="RCI14902.1"/>
    <property type="molecule type" value="Genomic_DNA"/>
</dbReference>
<protein>
    <submittedName>
        <fullName evidence="2">Uncharacterized protein</fullName>
    </submittedName>
</protein>
<feature type="compositionally biased region" description="Acidic residues" evidence="1">
    <location>
        <begin position="178"/>
        <end position="188"/>
    </location>
</feature>
<dbReference type="AlphaFoldDB" id="A0A367LKW8"/>